<sequence>MTSILTVTPSPALSGDTAPPLFDTWSRVAGLYRDATQASTQQMMLSSARIIQEHTLRAFISAAQACADALAKNAMAVQQQALERYIDANGKAAGMMSTAFAQAWIRSLQPAK</sequence>
<accession>A0ABW0PCV2</accession>
<reference evidence="2" key="1">
    <citation type="journal article" date="2019" name="Int. J. Syst. Evol. Microbiol.">
        <title>The Global Catalogue of Microorganisms (GCM) 10K type strain sequencing project: providing services to taxonomists for standard genome sequencing and annotation.</title>
        <authorList>
            <consortium name="The Broad Institute Genomics Platform"/>
            <consortium name="The Broad Institute Genome Sequencing Center for Infectious Disease"/>
            <person name="Wu L."/>
            <person name="Ma J."/>
        </authorList>
    </citation>
    <scope>NUCLEOTIDE SEQUENCE [LARGE SCALE GENOMIC DNA]</scope>
    <source>
        <strain evidence="2">CCUG 38813</strain>
    </source>
</reference>
<proteinExistence type="predicted"/>
<dbReference type="RefSeq" id="WP_379715977.1">
    <property type="nucleotide sequence ID" value="NZ_JBHSMS010000004.1"/>
</dbReference>
<name>A0ABW0PCV2_9BURK</name>
<dbReference type="EMBL" id="JBHSMS010000004">
    <property type="protein sequence ID" value="MFC5509753.1"/>
    <property type="molecule type" value="Genomic_DNA"/>
</dbReference>
<evidence type="ECO:0008006" key="3">
    <source>
        <dbReference type="Google" id="ProtNLM"/>
    </source>
</evidence>
<dbReference type="Proteomes" id="UP001596031">
    <property type="component" value="Unassembled WGS sequence"/>
</dbReference>
<protein>
    <recommendedName>
        <fullName evidence="3">Phasin protein</fullName>
    </recommendedName>
</protein>
<organism evidence="1 2">
    <name type="scientific">Massilia jejuensis</name>
    <dbReference type="NCBI Taxonomy" id="648894"/>
    <lineage>
        <taxon>Bacteria</taxon>
        <taxon>Pseudomonadati</taxon>
        <taxon>Pseudomonadota</taxon>
        <taxon>Betaproteobacteria</taxon>
        <taxon>Burkholderiales</taxon>
        <taxon>Oxalobacteraceae</taxon>
        <taxon>Telluria group</taxon>
        <taxon>Massilia</taxon>
    </lineage>
</organism>
<keyword evidence="2" id="KW-1185">Reference proteome</keyword>
<comment type="caution">
    <text evidence="1">The sequence shown here is derived from an EMBL/GenBank/DDBJ whole genome shotgun (WGS) entry which is preliminary data.</text>
</comment>
<evidence type="ECO:0000313" key="1">
    <source>
        <dbReference type="EMBL" id="MFC5509753.1"/>
    </source>
</evidence>
<evidence type="ECO:0000313" key="2">
    <source>
        <dbReference type="Proteomes" id="UP001596031"/>
    </source>
</evidence>
<gene>
    <name evidence="1" type="ORF">ACFPOU_01270</name>
</gene>